<proteinExistence type="predicted"/>
<evidence type="ECO:0000313" key="9">
    <source>
        <dbReference type="Proteomes" id="UP001180845"/>
    </source>
</evidence>
<comment type="subcellular location">
    <subcellularLocation>
        <location evidence="1">Cell membrane</location>
        <topology evidence="1">Multi-pass membrane protein</topology>
    </subcellularLocation>
</comment>
<evidence type="ECO:0000256" key="2">
    <source>
        <dbReference type="ARBA" id="ARBA00022692"/>
    </source>
</evidence>
<accession>A0AAE3ZIG9</accession>
<dbReference type="InterPro" id="IPR011701">
    <property type="entry name" value="MFS"/>
</dbReference>
<sequence length="271" mass="27831">MPTSSDHSSAKAVAQPHTGHSRIHLTRVITSASVALALTAPGQTAAMSVFVDPLIETLGLPRTTVSAAYMVGSLSGAVVMPFLGRLIDRFGPRRVMGAIGVCFGLILLAASAVTELVGLTAAFIGIRVGGQGALNLVATTAVAVYVHHRRGFAMGVTSAIGTAGISLAPVLLESLITDLGWREVWALEGVAVLVLVGLAALFVLPRKPTAAPPVGAPRRANRKERASPPRQPHAPGSSYRSSTGRCPKPSGPACSGWSPAVSESAAWSAPR</sequence>
<dbReference type="RefSeq" id="WP_310277734.1">
    <property type="nucleotide sequence ID" value="NZ_JAVDXW010000001.1"/>
</dbReference>
<name>A0AAE3ZIG9_9ACTN</name>
<evidence type="ECO:0000256" key="1">
    <source>
        <dbReference type="ARBA" id="ARBA00004651"/>
    </source>
</evidence>
<feature type="transmembrane region" description="Helical" evidence="6">
    <location>
        <begin position="184"/>
        <end position="204"/>
    </location>
</feature>
<dbReference type="Pfam" id="PF07690">
    <property type="entry name" value="MFS_1"/>
    <property type="match status" value="1"/>
</dbReference>
<dbReference type="InterPro" id="IPR020846">
    <property type="entry name" value="MFS_dom"/>
</dbReference>
<dbReference type="GO" id="GO:0005886">
    <property type="term" value="C:plasma membrane"/>
    <property type="evidence" value="ECO:0007669"/>
    <property type="project" value="UniProtKB-SubCell"/>
</dbReference>
<feature type="domain" description="Major facilitator superfamily (MFS) profile" evidence="7">
    <location>
        <begin position="28"/>
        <end position="271"/>
    </location>
</feature>
<evidence type="ECO:0000313" key="8">
    <source>
        <dbReference type="EMBL" id="MDR7304265.1"/>
    </source>
</evidence>
<keyword evidence="4 6" id="KW-0472">Membrane</keyword>
<keyword evidence="9" id="KW-1185">Reference proteome</keyword>
<dbReference type="PANTHER" id="PTHR11360:SF308">
    <property type="entry name" value="BLL3089 PROTEIN"/>
    <property type="match status" value="1"/>
</dbReference>
<evidence type="ECO:0000256" key="4">
    <source>
        <dbReference type="ARBA" id="ARBA00023136"/>
    </source>
</evidence>
<feature type="transmembrane region" description="Helical" evidence="6">
    <location>
        <begin position="119"/>
        <end position="145"/>
    </location>
</feature>
<dbReference type="PANTHER" id="PTHR11360">
    <property type="entry name" value="MONOCARBOXYLATE TRANSPORTER"/>
    <property type="match status" value="1"/>
</dbReference>
<feature type="transmembrane region" description="Helical" evidence="6">
    <location>
        <begin position="152"/>
        <end position="172"/>
    </location>
</feature>
<dbReference type="AlphaFoldDB" id="A0AAE3ZIG9"/>
<evidence type="ECO:0000256" key="6">
    <source>
        <dbReference type="SAM" id="Phobius"/>
    </source>
</evidence>
<protein>
    <submittedName>
        <fullName evidence="8">MFS family permease</fullName>
    </submittedName>
</protein>
<feature type="transmembrane region" description="Helical" evidence="6">
    <location>
        <begin position="63"/>
        <end position="83"/>
    </location>
</feature>
<dbReference type="Proteomes" id="UP001180845">
    <property type="component" value="Unassembled WGS sequence"/>
</dbReference>
<dbReference type="Gene3D" id="1.20.1250.20">
    <property type="entry name" value="MFS general substrate transporter like domains"/>
    <property type="match status" value="1"/>
</dbReference>
<comment type="caution">
    <text evidence="8">The sequence shown here is derived from an EMBL/GenBank/DDBJ whole genome shotgun (WGS) entry which is preliminary data.</text>
</comment>
<evidence type="ECO:0000256" key="5">
    <source>
        <dbReference type="SAM" id="MobiDB-lite"/>
    </source>
</evidence>
<organism evidence="8 9">
    <name type="scientific">Haloactinomyces albus</name>
    <dbReference type="NCBI Taxonomy" id="1352928"/>
    <lineage>
        <taxon>Bacteria</taxon>
        <taxon>Bacillati</taxon>
        <taxon>Actinomycetota</taxon>
        <taxon>Actinomycetes</taxon>
        <taxon>Actinopolysporales</taxon>
        <taxon>Actinopolysporaceae</taxon>
        <taxon>Haloactinomyces</taxon>
    </lineage>
</organism>
<dbReference type="SUPFAM" id="SSF103473">
    <property type="entry name" value="MFS general substrate transporter"/>
    <property type="match status" value="1"/>
</dbReference>
<keyword evidence="3 6" id="KW-1133">Transmembrane helix</keyword>
<keyword evidence="2 6" id="KW-0812">Transmembrane</keyword>
<dbReference type="EMBL" id="JAVDXW010000001">
    <property type="protein sequence ID" value="MDR7304265.1"/>
    <property type="molecule type" value="Genomic_DNA"/>
</dbReference>
<evidence type="ECO:0000256" key="3">
    <source>
        <dbReference type="ARBA" id="ARBA00022989"/>
    </source>
</evidence>
<feature type="region of interest" description="Disordered" evidence="5">
    <location>
        <begin position="212"/>
        <end position="271"/>
    </location>
</feature>
<dbReference type="InterPro" id="IPR036259">
    <property type="entry name" value="MFS_trans_sf"/>
</dbReference>
<evidence type="ECO:0000259" key="7">
    <source>
        <dbReference type="PROSITE" id="PS50850"/>
    </source>
</evidence>
<gene>
    <name evidence="8" type="ORF">JOF55_004446</name>
</gene>
<dbReference type="InterPro" id="IPR050327">
    <property type="entry name" value="Proton-linked_MCT"/>
</dbReference>
<feature type="transmembrane region" description="Helical" evidence="6">
    <location>
        <begin position="95"/>
        <end position="113"/>
    </location>
</feature>
<dbReference type="PROSITE" id="PS50850">
    <property type="entry name" value="MFS"/>
    <property type="match status" value="1"/>
</dbReference>
<dbReference type="GO" id="GO:0022857">
    <property type="term" value="F:transmembrane transporter activity"/>
    <property type="evidence" value="ECO:0007669"/>
    <property type="project" value="InterPro"/>
</dbReference>
<feature type="transmembrane region" description="Helical" evidence="6">
    <location>
        <begin position="28"/>
        <end position="51"/>
    </location>
</feature>
<reference evidence="8" key="1">
    <citation type="submission" date="2023-07" db="EMBL/GenBank/DDBJ databases">
        <title>Sequencing the genomes of 1000 actinobacteria strains.</title>
        <authorList>
            <person name="Klenk H.-P."/>
        </authorList>
    </citation>
    <scope>NUCLEOTIDE SEQUENCE</scope>
    <source>
        <strain evidence="8">DSM 45977</strain>
    </source>
</reference>